<evidence type="ECO:0000259" key="6">
    <source>
        <dbReference type="PROSITE" id="PS50090"/>
    </source>
</evidence>
<evidence type="ECO:0000256" key="2">
    <source>
        <dbReference type="ARBA" id="ARBA00022490"/>
    </source>
</evidence>
<dbReference type="CDD" id="cd06257">
    <property type="entry name" value="DnaJ"/>
    <property type="match status" value="1"/>
</dbReference>
<dbReference type="Gene3D" id="1.10.287.110">
    <property type="entry name" value="DnaJ domain"/>
    <property type="match status" value="1"/>
</dbReference>
<dbReference type="InterPro" id="IPR044634">
    <property type="entry name" value="Zuotin/DnaJC2"/>
</dbReference>
<dbReference type="GO" id="GO:0051083">
    <property type="term" value="P:'de novo' cotranslational protein folding"/>
    <property type="evidence" value="ECO:0007669"/>
    <property type="project" value="InterPro"/>
</dbReference>
<dbReference type="Pfam" id="PF00226">
    <property type="entry name" value="DnaJ"/>
    <property type="match status" value="1"/>
</dbReference>
<keyword evidence="3" id="KW-0143">Chaperone</keyword>
<dbReference type="Pfam" id="PF00249">
    <property type="entry name" value="Myb_DNA-binding"/>
    <property type="match status" value="1"/>
</dbReference>
<dbReference type="InterPro" id="IPR001005">
    <property type="entry name" value="SANT/Myb"/>
</dbReference>
<comment type="caution">
    <text evidence="7">The sequence shown here is derived from an EMBL/GenBank/DDBJ whole genome shotgun (WGS) entry which is preliminary data.</text>
</comment>
<evidence type="ECO:0000256" key="1">
    <source>
        <dbReference type="ARBA" id="ARBA00004496"/>
    </source>
</evidence>
<dbReference type="InterPro" id="IPR018253">
    <property type="entry name" value="DnaJ_domain_CS"/>
</dbReference>
<feature type="domain" description="J" evidence="5">
    <location>
        <begin position="102"/>
        <end position="172"/>
    </location>
</feature>
<evidence type="ECO:0008006" key="9">
    <source>
        <dbReference type="Google" id="ProtNLM"/>
    </source>
</evidence>
<dbReference type="AlphaFoldDB" id="A0A9W8KZ17"/>
<protein>
    <recommendedName>
        <fullName evidence="9">DnaJ homolog subfamily C member 2</fullName>
    </recommendedName>
</protein>
<feature type="domain" description="Myb-like" evidence="6">
    <location>
        <begin position="468"/>
        <end position="519"/>
    </location>
</feature>
<dbReference type="PROSITE" id="PS50090">
    <property type="entry name" value="MYB_LIKE"/>
    <property type="match status" value="2"/>
</dbReference>
<dbReference type="Gene3D" id="1.10.10.60">
    <property type="entry name" value="Homeodomain-like"/>
    <property type="match status" value="2"/>
</dbReference>
<sequence>MTSIFNLPTAPTSFVFNSVIVHAPISKPASAQIQLVGAQYPSYMRRMQNNSSELEDYKAHVLPSKMAKIKLEDAARKPADLILDEVTEDLLDLDPAEWKEQDHYHVLGLSSLRYKAERSQIKQAHQMRALQFHPDKRAVQGDNHDDAFFKCVQRAYEALINPIKRMQFDSVDPAISDSIPKSSLEDGQDFFNTYGPIFEREARFSKKKPVPKLGTMDTPREQMEEFYSFWAHFDSWRSFEYLDKEKEQMENREEKRWYEKQNKAERMRRKKEDNKRISTLVQQAMSLDPRIEMYKEQERREKENKRLAREAVANRAEQERRQAEEAKRAQDSLKLGQERKQAAEEKRLREEKKQELRLMKKAIRHAAKSNNYMLDDDQKRQTTAEAVRAAEIDILLDNMQKEAIEKLHSTLLDSSSDRERMRAAIFEQITAVVARIPAVGPSFTSFARGSDIAENNRSSREIGSAQYRIKNTAREWSAKELELLIKAVNKFPSGTALRWQTISKWMSQHGEFPRRTDDEILTKTAELRGSGKSGSGLLVKSLQNRKMNNDDKNLKNEASIRYDGPLQQQHQQQKGEANRTEVSKSPNTDRPWSSEEQAQLERALQAYPPTYKGADRWDKIAEAVVGRTKKDCKQRVKFLVEQVRSKSK</sequence>
<dbReference type="InterPro" id="IPR042569">
    <property type="entry name" value="RAC_head_sf"/>
</dbReference>
<feature type="region of interest" description="Disordered" evidence="4">
    <location>
        <begin position="296"/>
        <end position="352"/>
    </location>
</feature>
<evidence type="ECO:0000313" key="8">
    <source>
        <dbReference type="Proteomes" id="UP001151518"/>
    </source>
</evidence>
<dbReference type="GO" id="GO:0006450">
    <property type="term" value="P:regulation of translational fidelity"/>
    <property type="evidence" value="ECO:0007669"/>
    <property type="project" value="InterPro"/>
</dbReference>
<dbReference type="OrthoDB" id="1690618at2759"/>
<dbReference type="InterPro" id="IPR001623">
    <property type="entry name" value="DnaJ_domain"/>
</dbReference>
<dbReference type="PANTHER" id="PTHR43999">
    <property type="entry name" value="DNAJ HOMOLOG SUBFAMILY C MEMBER 2"/>
    <property type="match status" value="1"/>
</dbReference>
<reference evidence="7" key="1">
    <citation type="submission" date="2022-07" db="EMBL/GenBank/DDBJ databases">
        <title>Phylogenomic reconstructions and comparative analyses of Kickxellomycotina fungi.</title>
        <authorList>
            <person name="Reynolds N.K."/>
            <person name="Stajich J.E."/>
            <person name="Barry K."/>
            <person name="Grigoriev I.V."/>
            <person name="Crous P."/>
            <person name="Smith M.E."/>
        </authorList>
    </citation>
    <scope>NUCLEOTIDE SEQUENCE</scope>
    <source>
        <strain evidence="7">NRRL 3115</strain>
    </source>
</reference>
<dbReference type="PROSITE" id="PS00636">
    <property type="entry name" value="DNAJ_1"/>
    <property type="match status" value="1"/>
</dbReference>
<dbReference type="Gene3D" id="1.10.8.840">
    <property type="entry name" value="Ribosome-associated complex head domain"/>
    <property type="match status" value="1"/>
</dbReference>
<accession>A0A9W8KZ17</accession>
<dbReference type="Pfam" id="PF16717">
    <property type="entry name" value="RAC_head"/>
    <property type="match status" value="1"/>
</dbReference>
<dbReference type="InterPro" id="IPR032003">
    <property type="entry name" value="RAC_head"/>
</dbReference>
<dbReference type="GO" id="GO:0043022">
    <property type="term" value="F:ribosome binding"/>
    <property type="evidence" value="ECO:0007669"/>
    <property type="project" value="InterPro"/>
</dbReference>
<dbReference type="InterPro" id="IPR036869">
    <property type="entry name" value="J_dom_sf"/>
</dbReference>
<comment type="subcellular location">
    <subcellularLocation>
        <location evidence="1">Cytoplasm</location>
    </subcellularLocation>
</comment>
<keyword evidence="2" id="KW-0963">Cytoplasm</keyword>
<dbReference type="SUPFAM" id="SSF46565">
    <property type="entry name" value="Chaperone J-domain"/>
    <property type="match status" value="1"/>
</dbReference>
<organism evidence="7 8">
    <name type="scientific">Coemansia spiralis</name>
    <dbReference type="NCBI Taxonomy" id="417178"/>
    <lineage>
        <taxon>Eukaryota</taxon>
        <taxon>Fungi</taxon>
        <taxon>Fungi incertae sedis</taxon>
        <taxon>Zoopagomycota</taxon>
        <taxon>Kickxellomycotina</taxon>
        <taxon>Kickxellomycetes</taxon>
        <taxon>Kickxellales</taxon>
        <taxon>Kickxellaceae</taxon>
        <taxon>Coemansia</taxon>
    </lineage>
</organism>
<gene>
    <name evidence="7" type="ORF">GGI25_002472</name>
</gene>
<feature type="compositionally biased region" description="Basic and acidic residues" evidence="4">
    <location>
        <begin position="316"/>
        <end position="352"/>
    </location>
</feature>
<dbReference type="SMART" id="SM00271">
    <property type="entry name" value="DnaJ"/>
    <property type="match status" value="1"/>
</dbReference>
<feature type="region of interest" description="Disordered" evidence="4">
    <location>
        <begin position="525"/>
        <end position="551"/>
    </location>
</feature>
<feature type="domain" description="Myb-like" evidence="6">
    <location>
        <begin position="584"/>
        <end position="640"/>
    </location>
</feature>
<dbReference type="EMBL" id="JANBTW010000022">
    <property type="protein sequence ID" value="KAJ2678300.1"/>
    <property type="molecule type" value="Genomic_DNA"/>
</dbReference>
<feature type="compositionally biased region" description="Polar residues" evidence="4">
    <location>
        <begin position="583"/>
        <end position="597"/>
    </location>
</feature>
<dbReference type="SMART" id="SM00717">
    <property type="entry name" value="SANT"/>
    <property type="match status" value="2"/>
</dbReference>
<feature type="region of interest" description="Disordered" evidence="4">
    <location>
        <begin position="566"/>
        <end position="597"/>
    </location>
</feature>
<dbReference type="Pfam" id="PF23082">
    <property type="entry name" value="Myb_DNA-binding_2"/>
    <property type="match status" value="1"/>
</dbReference>
<proteinExistence type="predicted"/>
<evidence type="ECO:0000259" key="5">
    <source>
        <dbReference type="PROSITE" id="PS50076"/>
    </source>
</evidence>
<dbReference type="Proteomes" id="UP001151518">
    <property type="component" value="Unassembled WGS sequence"/>
</dbReference>
<dbReference type="CDD" id="cd00167">
    <property type="entry name" value="SANT"/>
    <property type="match status" value="2"/>
</dbReference>
<evidence type="ECO:0000256" key="4">
    <source>
        <dbReference type="SAM" id="MobiDB-lite"/>
    </source>
</evidence>
<dbReference type="InterPro" id="IPR054076">
    <property type="entry name" value="ZUO1-like_ZHD"/>
</dbReference>
<name>A0A9W8KZ17_9FUNG</name>
<feature type="compositionally biased region" description="Low complexity" evidence="4">
    <location>
        <begin position="527"/>
        <end position="542"/>
    </location>
</feature>
<dbReference type="PANTHER" id="PTHR43999:SF1">
    <property type="entry name" value="DNAJ HOMOLOG SUBFAMILY C MEMBER 2"/>
    <property type="match status" value="1"/>
</dbReference>
<dbReference type="Pfam" id="PF21884">
    <property type="entry name" value="ZUO1-like_ZHD"/>
    <property type="match status" value="1"/>
</dbReference>
<dbReference type="SUPFAM" id="SSF46689">
    <property type="entry name" value="Homeodomain-like"/>
    <property type="match status" value="2"/>
</dbReference>
<dbReference type="PROSITE" id="PS50076">
    <property type="entry name" value="DNAJ_2"/>
    <property type="match status" value="1"/>
</dbReference>
<dbReference type="InterPro" id="IPR009057">
    <property type="entry name" value="Homeodomain-like_sf"/>
</dbReference>
<evidence type="ECO:0000256" key="3">
    <source>
        <dbReference type="ARBA" id="ARBA00023186"/>
    </source>
</evidence>
<dbReference type="GO" id="GO:0005829">
    <property type="term" value="C:cytosol"/>
    <property type="evidence" value="ECO:0007669"/>
    <property type="project" value="TreeGrafter"/>
</dbReference>
<feature type="compositionally biased region" description="Basic and acidic residues" evidence="4">
    <location>
        <begin position="296"/>
        <end position="309"/>
    </location>
</feature>
<dbReference type="GO" id="GO:0030544">
    <property type="term" value="F:Hsp70 protein binding"/>
    <property type="evidence" value="ECO:0007669"/>
    <property type="project" value="InterPro"/>
</dbReference>
<evidence type="ECO:0000313" key="7">
    <source>
        <dbReference type="EMBL" id="KAJ2678300.1"/>
    </source>
</evidence>